<accession>A0ABW8YSU2</accession>
<evidence type="ECO:0000256" key="1">
    <source>
        <dbReference type="ARBA" id="ARBA00023284"/>
    </source>
</evidence>
<evidence type="ECO:0000313" key="4">
    <source>
        <dbReference type="Proteomes" id="UP001629244"/>
    </source>
</evidence>
<dbReference type="InterPro" id="IPR013766">
    <property type="entry name" value="Thioredoxin_domain"/>
</dbReference>
<dbReference type="PANTHER" id="PTHR42852:SF13">
    <property type="entry name" value="PROTEIN DIPZ"/>
    <property type="match status" value="1"/>
</dbReference>
<dbReference type="EMBL" id="JBELQC010000003">
    <property type="protein sequence ID" value="MFL9842300.1"/>
    <property type="molecule type" value="Genomic_DNA"/>
</dbReference>
<dbReference type="InterPro" id="IPR050553">
    <property type="entry name" value="Thioredoxin_ResA/DsbE_sf"/>
</dbReference>
<organism evidence="3 4">
    <name type="scientific">Sphingomonas plantiphila</name>
    <dbReference type="NCBI Taxonomy" id="3163295"/>
    <lineage>
        <taxon>Bacteria</taxon>
        <taxon>Pseudomonadati</taxon>
        <taxon>Pseudomonadota</taxon>
        <taxon>Alphaproteobacteria</taxon>
        <taxon>Sphingomonadales</taxon>
        <taxon>Sphingomonadaceae</taxon>
        <taxon>Sphingomonas</taxon>
    </lineage>
</organism>
<protein>
    <submittedName>
        <fullName evidence="3">TlpA disulfide reductase family protein</fullName>
    </submittedName>
</protein>
<dbReference type="CDD" id="cd02966">
    <property type="entry name" value="TlpA_like_family"/>
    <property type="match status" value="1"/>
</dbReference>
<proteinExistence type="predicted"/>
<dbReference type="Gene3D" id="3.40.30.10">
    <property type="entry name" value="Glutaredoxin"/>
    <property type="match status" value="1"/>
</dbReference>
<evidence type="ECO:0000313" key="3">
    <source>
        <dbReference type="EMBL" id="MFL9842300.1"/>
    </source>
</evidence>
<dbReference type="SUPFAM" id="SSF52833">
    <property type="entry name" value="Thioredoxin-like"/>
    <property type="match status" value="1"/>
</dbReference>
<keyword evidence="1" id="KW-0676">Redox-active center</keyword>
<evidence type="ECO:0000259" key="2">
    <source>
        <dbReference type="PROSITE" id="PS51352"/>
    </source>
</evidence>
<dbReference type="Proteomes" id="UP001629244">
    <property type="component" value="Unassembled WGS sequence"/>
</dbReference>
<reference evidence="3 4" key="1">
    <citation type="submission" date="2024-06" db="EMBL/GenBank/DDBJ databases">
        <authorList>
            <person name="Kaempfer P."/>
            <person name="Viver T."/>
        </authorList>
    </citation>
    <scope>NUCLEOTIDE SEQUENCE [LARGE SCALE GENOMIC DNA]</scope>
    <source>
        <strain evidence="3 4">ST-64</strain>
    </source>
</reference>
<dbReference type="InterPro" id="IPR000866">
    <property type="entry name" value="AhpC/TSA"/>
</dbReference>
<sequence length="160" mass="17527">MGLPLALLTVGAAPFKQPVVDQPAPPFELTLIDGTKVDLAGLRGQVVVINFWATWCVPCKRELPLLDTYYRLQKKNGLRVFAVTTETSLPLRNLKPVFAAMTIESARRIKGPYGPIGNAVPSNFVIDRAGRVRYAKAGSFDLDDLNRILIPLLNEPAPTS</sequence>
<comment type="caution">
    <text evidence="3">The sequence shown here is derived from an EMBL/GenBank/DDBJ whole genome shotgun (WGS) entry which is preliminary data.</text>
</comment>
<gene>
    <name evidence="3" type="ORF">ABS767_15120</name>
</gene>
<feature type="domain" description="Thioredoxin" evidence="2">
    <location>
        <begin position="18"/>
        <end position="154"/>
    </location>
</feature>
<dbReference type="InterPro" id="IPR036249">
    <property type="entry name" value="Thioredoxin-like_sf"/>
</dbReference>
<dbReference type="PROSITE" id="PS51352">
    <property type="entry name" value="THIOREDOXIN_2"/>
    <property type="match status" value="1"/>
</dbReference>
<dbReference type="Pfam" id="PF00578">
    <property type="entry name" value="AhpC-TSA"/>
    <property type="match status" value="1"/>
</dbReference>
<keyword evidence="4" id="KW-1185">Reference proteome</keyword>
<dbReference type="PANTHER" id="PTHR42852">
    <property type="entry name" value="THIOL:DISULFIDE INTERCHANGE PROTEIN DSBE"/>
    <property type="match status" value="1"/>
</dbReference>
<dbReference type="InterPro" id="IPR017937">
    <property type="entry name" value="Thioredoxin_CS"/>
</dbReference>
<name>A0ABW8YSU2_9SPHN</name>
<dbReference type="PROSITE" id="PS00194">
    <property type="entry name" value="THIOREDOXIN_1"/>
    <property type="match status" value="1"/>
</dbReference>